<evidence type="ECO:0000256" key="4">
    <source>
        <dbReference type="ARBA" id="ARBA00022824"/>
    </source>
</evidence>
<comment type="subcellular location">
    <subcellularLocation>
        <location evidence="1">Endoplasmic reticulum</location>
    </subcellularLocation>
</comment>
<keyword evidence="6" id="KW-0119">Carbohydrate metabolism</keyword>
<evidence type="ECO:0000256" key="2">
    <source>
        <dbReference type="ARBA" id="ARBA00004922"/>
    </source>
</evidence>
<dbReference type="InterPro" id="IPR019378">
    <property type="entry name" value="GDP-Fuc_O-FucTrfase"/>
</dbReference>
<evidence type="ECO:0000256" key="7">
    <source>
        <dbReference type="ARBA" id="ARBA00025803"/>
    </source>
</evidence>
<dbReference type="GO" id="GO:0006004">
    <property type="term" value="P:fucose metabolic process"/>
    <property type="evidence" value="ECO:0007669"/>
    <property type="project" value="UniProtKB-KW"/>
</dbReference>
<evidence type="ECO:0000256" key="8">
    <source>
        <dbReference type="ARBA" id="ARBA00026232"/>
    </source>
</evidence>
<evidence type="ECO:0000256" key="6">
    <source>
        <dbReference type="ARBA" id="ARBA00023277"/>
    </source>
</evidence>
<evidence type="ECO:0000256" key="1">
    <source>
        <dbReference type="ARBA" id="ARBA00004240"/>
    </source>
</evidence>
<comment type="pathway">
    <text evidence="2">Protein modification; protein glycosylation.</text>
</comment>
<dbReference type="Pfam" id="PF10250">
    <property type="entry name" value="O-FucT"/>
    <property type="match status" value="1"/>
</dbReference>
<dbReference type="Gene3D" id="3.40.50.11350">
    <property type="match status" value="1"/>
</dbReference>
<evidence type="ECO:0000256" key="3">
    <source>
        <dbReference type="ARBA" id="ARBA00022679"/>
    </source>
</evidence>
<accession>A0A7S4LFE3</accession>
<dbReference type="PANTHER" id="PTHR13398:SF0">
    <property type="entry name" value="GDP-FUCOSE PROTEIN O-FUCOSYLTRANSFERASE 2"/>
    <property type="match status" value="1"/>
</dbReference>
<evidence type="ECO:0000313" key="9">
    <source>
        <dbReference type="EMBL" id="CAE0825744.1"/>
    </source>
</evidence>
<protein>
    <recommendedName>
        <fullName evidence="8">GDP-fucose protein O-fucosyltransferase 2</fullName>
    </recommendedName>
</protein>
<sequence length="326" mass="36809">MDAILDWGYFRAQAQIPVVLISKFLKDQASNSCMVVELHKPDEGQKRSFLSSGTGQRYDYFQRIGLLPEDKAQWIEEVRSLHFAPGGTRNAEMLSIYGKEPYASSSLLAFTYMYYVTHPGDMPAHVPRAVRYALPFRAAATSAVSTLGGPQEYDCLHLRRGDFEQYCQFIVEEHDITAAEKGNTCWPSLPCLARRLQRHFLAQSPPSSPLYISSNVELAASDMLSVLNSAAPDRPLYTKENFTALFETYPTPLLAPVDQLVCSDARYFIGNEFSSFSIQISRLRSSKANHDSRFIGDREELVAYHSPLSVYHWLARFTSYTPQLCS</sequence>
<organism evidence="9">
    <name type="scientific">Eutreptiella gymnastica</name>
    <dbReference type="NCBI Taxonomy" id="73025"/>
    <lineage>
        <taxon>Eukaryota</taxon>
        <taxon>Discoba</taxon>
        <taxon>Euglenozoa</taxon>
        <taxon>Euglenida</taxon>
        <taxon>Spirocuta</taxon>
        <taxon>Euglenophyceae</taxon>
        <taxon>Eutreptiales</taxon>
        <taxon>Eutreptiaceae</taxon>
        <taxon>Eutreptiella</taxon>
    </lineage>
</organism>
<proteinExistence type="inferred from homology"/>
<dbReference type="AlphaFoldDB" id="A0A7S4LFE3"/>
<keyword evidence="5" id="KW-0294">Fucose metabolism</keyword>
<gene>
    <name evidence="9" type="ORF">EGYM00163_LOCUS36996</name>
</gene>
<dbReference type="CDD" id="cd11296">
    <property type="entry name" value="O-FucT_like"/>
    <property type="match status" value="1"/>
</dbReference>
<comment type="similarity">
    <text evidence="7">Belongs to the glycosyltransferase 68 family.</text>
</comment>
<dbReference type="GO" id="GO:0005783">
    <property type="term" value="C:endoplasmic reticulum"/>
    <property type="evidence" value="ECO:0007669"/>
    <property type="project" value="UniProtKB-SubCell"/>
</dbReference>
<keyword evidence="3" id="KW-0808">Transferase</keyword>
<keyword evidence="4" id="KW-0256">Endoplasmic reticulum</keyword>
<dbReference type="GO" id="GO:0046922">
    <property type="term" value="F:peptide-O-fucosyltransferase activity"/>
    <property type="evidence" value="ECO:0007669"/>
    <property type="project" value="InterPro"/>
</dbReference>
<name>A0A7S4LFE3_9EUGL</name>
<evidence type="ECO:0000256" key="5">
    <source>
        <dbReference type="ARBA" id="ARBA00023253"/>
    </source>
</evidence>
<dbReference type="InterPro" id="IPR045130">
    <property type="entry name" value="OFUT2-like"/>
</dbReference>
<dbReference type="PANTHER" id="PTHR13398">
    <property type="entry name" value="GDP-FUCOSE PROTEIN O-FUCOSYLTRANSFERASE 2"/>
    <property type="match status" value="1"/>
</dbReference>
<dbReference type="EMBL" id="HBJA01107069">
    <property type="protein sequence ID" value="CAE0825744.1"/>
    <property type="molecule type" value="Transcribed_RNA"/>
</dbReference>
<reference evidence="9" key="1">
    <citation type="submission" date="2021-01" db="EMBL/GenBank/DDBJ databases">
        <authorList>
            <person name="Corre E."/>
            <person name="Pelletier E."/>
            <person name="Niang G."/>
            <person name="Scheremetjew M."/>
            <person name="Finn R."/>
            <person name="Kale V."/>
            <person name="Holt S."/>
            <person name="Cochrane G."/>
            <person name="Meng A."/>
            <person name="Brown T."/>
            <person name="Cohen L."/>
        </authorList>
    </citation>
    <scope>NUCLEOTIDE SEQUENCE</scope>
    <source>
        <strain evidence="9">CCMP1594</strain>
    </source>
</reference>